<dbReference type="EMBL" id="CAADIC010000019">
    <property type="protein sequence ID" value="VFR34669.1"/>
    <property type="molecule type" value="Genomic_DNA"/>
</dbReference>
<sequence>MTDTVLDEAALAAQQNEAAERTALITQQFGAGQPYDRVRVVTEARFFMAQSAEAMLEAGKRLILVKEHEPHGEFQSIVQDQLGIALRTAQVMMKAAYKYMSPLLASKAQALAPLGRTKLLELMLESDDDLAELAEGGTIAGMTLDDIDTMSSRELKAALREHREEAKAADTLRADKDKRIDALSKEVEKAKRRIHSTPPDEVRAQLLREFSEALHGAEHAIRQTMREGIEVLRAEAQESGGGADHEAVIAAGLAQLQIALDNIRDEFGVAALAAGSAAPSWAGEQ</sequence>
<evidence type="ECO:0000313" key="4">
    <source>
        <dbReference type="EMBL" id="VFR72191.1"/>
    </source>
</evidence>
<feature type="coiled-coil region" evidence="1">
    <location>
        <begin position="152"/>
        <end position="193"/>
    </location>
</feature>
<organism evidence="2">
    <name type="scientific">plant metagenome</name>
    <dbReference type="NCBI Taxonomy" id="1297885"/>
    <lineage>
        <taxon>unclassified sequences</taxon>
        <taxon>metagenomes</taxon>
        <taxon>organismal metagenomes</taxon>
    </lineage>
</organism>
<dbReference type="EMBL" id="CAADIJ010000011">
    <property type="protein sequence ID" value="VFR70329.1"/>
    <property type="molecule type" value="Genomic_DNA"/>
</dbReference>
<evidence type="ECO:0000256" key="1">
    <source>
        <dbReference type="SAM" id="Coils"/>
    </source>
</evidence>
<reference evidence="2" key="1">
    <citation type="submission" date="2019-03" db="EMBL/GenBank/DDBJ databases">
        <authorList>
            <person name="Danneels B."/>
        </authorList>
    </citation>
    <scope>NUCLEOTIDE SEQUENCE</scope>
</reference>
<dbReference type="Pfam" id="PF11300">
    <property type="entry name" value="DUF3102"/>
    <property type="match status" value="1"/>
</dbReference>
<evidence type="ECO:0000313" key="2">
    <source>
        <dbReference type="EMBL" id="VFR34669.1"/>
    </source>
</evidence>
<dbReference type="AlphaFoldDB" id="A0A484QCZ9"/>
<accession>A0A484QCZ9</accession>
<proteinExistence type="predicted"/>
<keyword evidence="1" id="KW-0175">Coiled coil</keyword>
<evidence type="ECO:0000313" key="3">
    <source>
        <dbReference type="EMBL" id="VFR70329.1"/>
    </source>
</evidence>
<gene>
    <name evidence="2" type="ORF">ANDA3_3758</name>
    <name evidence="4" type="ORF">DAR2_3608</name>
    <name evidence="3" type="ORF">DAR3_4168</name>
</gene>
<name>A0A484QCZ9_9ZZZZ</name>
<protein>
    <submittedName>
        <fullName evidence="2">Phage protein</fullName>
    </submittedName>
</protein>
<dbReference type="InterPro" id="IPR021451">
    <property type="entry name" value="DUF3102"/>
</dbReference>
<dbReference type="EMBL" id="CAADIL010000016">
    <property type="protein sequence ID" value="VFR72191.1"/>
    <property type="molecule type" value="Genomic_DNA"/>
</dbReference>